<comment type="caution">
    <text evidence="1">The sequence shown here is derived from an EMBL/GenBank/DDBJ whole genome shotgun (WGS) entry which is preliminary data.</text>
</comment>
<dbReference type="AlphaFoldDB" id="A0A4Y2AJU8"/>
<evidence type="ECO:0000313" key="1">
    <source>
        <dbReference type="EMBL" id="GBL80068.1"/>
    </source>
</evidence>
<accession>A0A4Y2AJU8</accession>
<keyword evidence="3" id="KW-1185">Reference proteome</keyword>
<evidence type="ECO:0000313" key="3">
    <source>
        <dbReference type="Proteomes" id="UP000499080"/>
    </source>
</evidence>
<evidence type="ECO:0000313" key="2">
    <source>
        <dbReference type="EMBL" id="GBL80077.1"/>
    </source>
</evidence>
<name>A0A4Y2AJU8_ARAVE</name>
<protein>
    <submittedName>
        <fullName evidence="1">Uncharacterized protein</fullName>
    </submittedName>
</protein>
<organism evidence="1 3">
    <name type="scientific">Araneus ventricosus</name>
    <name type="common">Orbweaver spider</name>
    <name type="synonym">Epeira ventricosa</name>
    <dbReference type="NCBI Taxonomy" id="182803"/>
    <lineage>
        <taxon>Eukaryota</taxon>
        <taxon>Metazoa</taxon>
        <taxon>Ecdysozoa</taxon>
        <taxon>Arthropoda</taxon>
        <taxon>Chelicerata</taxon>
        <taxon>Arachnida</taxon>
        <taxon>Araneae</taxon>
        <taxon>Araneomorphae</taxon>
        <taxon>Entelegynae</taxon>
        <taxon>Araneoidea</taxon>
        <taxon>Araneidae</taxon>
        <taxon>Araneus</taxon>
    </lineage>
</organism>
<dbReference type="EMBL" id="BGPR01080741">
    <property type="protein sequence ID" value="GBL80068.1"/>
    <property type="molecule type" value="Genomic_DNA"/>
</dbReference>
<dbReference type="Proteomes" id="UP000499080">
    <property type="component" value="Unassembled WGS sequence"/>
</dbReference>
<sequence length="113" mass="13177">MHTVEIRRSYDGSYLDLSRQSSKLGFFNPNHPTFETVISYRRIRNLLKTCIDLHSCWNLRKLVRAGIPSQDPMRHCVNHILFPLRRNQAHSNTVLQSSDKLFRSHSERSASLA</sequence>
<reference evidence="1 3" key="1">
    <citation type="journal article" date="2019" name="Sci. Rep.">
        <title>Orb-weaving spider Araneus ventricosus genome elucidates the spidroin gene catalogue.</title>
        <authorList>
            <person name="Kono N."/>
            <person name="Nakamura H."/>
            <person name="Ohtoshi R."/>
            <person name="Moran D.A.P."/>
            <person name="Shinohara A."/>
            <person name="Yoshida Y."/>
            <person name="Fujiwara M."/>
            <person name="Mori M."/>
            <person name="Tomita M."/>
            <person name="Arakawa K."/>
        </authorList>
    </citation>
    <scope>NUCLEOTIDE SEQUENCE [LARGE SCALE GENOMIC DNA]</scope>
</reference>
<dbReference type="EMBL" id="BGPR01080743">
    <property type="protein sequence ID" value="GBL80077.1"/>
    <property type="molecule type" value="Genomic_DNA"/>
</dbReference>
<gene>
    <name evidence="1" type="ORF">AVEN_178068_1</name>
    <name evidence="2" type="ORF">AVEN_186252_1</name>
</gene>
<proteinExistence type="predicted"/>